<dbReference type="Gene3D" id="1.20.58.60">
    <property type="match status" value="17"/>
</dbReference>
<dbReference type="GO" id="GO:0030056">
    <property type="term" value="C:hemidesmosome"/>
    <property type="evidence" value="ECO:0007669"/>
    <property type="project" value="TreeGrafter"/>
</dbReference>
<evidence type="ECO:0000256" key="3">
    <source>
        <dbReference type="ARBA" id="ARBA00023212"/>
    </source>
</evidence>
<gene>
    <name evidence="7" type="ORF">TCLT_LOCUS4955</name>
</gene>
<dbReference type="Proteomes" id="UP000276776">
    <property type="component" value="Unassembled WGS sequence"/>
</dbReference>
<feature type="coiled-coil region" evidence="4">
    <location>
        <begin position="3261"/>
        <end position="3288"/>
    </location>
</feature>
<keyword evidence="3" id="KW-0206">Cytoskeleton</keyword>
<evidence type="ECO:0000256" key="4">
    <source>
        <dbReference type="SAM" id="Coils"/>
    </source>
</evidence>
<evidence type="ECO:0000256" key="2">
    <source>
        <dbReference type="ARBA" id="ARBA00022490"/>
    </source>
</evidence>
<evidence type="ECO:0000313" key="9">
    <source>
        <dbReference type="WBParaSite" id="TCLT_0000496601-mRNA-1"/>
    </source>
</evidence>
<keyword evidence="4" id="KW-0175">Coiled coil</keyword>
<evidence type="ECO:0000256" key="5">
    <source>
        <dbReference type="SAM" id="MobiDB-lite"/>
    </source>
</evidence>
<feature type="coiled-coil region" evidence="4">
    <location>
        <begin position="845"/>
        <end position="872"/>
    </location>
</feature>
<evidence type="ECO:0000256" key="1">
    <source>
        <dbReference type="ARBA" id="ARBA00004245"/>
    </source>
</evidence>
<dbReference type="InterPro" id="IPR036534">
    <property type="entry name" value="GAR_dom_sf"/>
</dbReference>
<dbReference type="PANTHER" id="PTHR23169:SF23">
    <property type="entry name" value="SHORT STOP, ISOFORM H"/>
    <property type="match status" value="1"/>
</dbReference>
<dbReference type="GO" id="GO:0031122">
    <property type="term" value="P:cytoplasmic microtubule organization"/>
    <property type="evidence" value="ECO:0007669"/>
    <property type="project" value="TreeGrafter"/>
</dbReference>
<feature type="compositionally biased region" description="Basic and acidic residues" evidence="5">
    <location>
        <begin position="3584"/>
        <end position="3593"/>
    </location>
</feature>
<name>A0A158RBL3_THECL</name>
<dbReference type="GO" id="GO:0042060">
    <property type="term" value="P:wound healing"/>
    <property type="evidence" value="ECO:0007669"/>
    <property type="project" value="TreeGrafter"/>
</dbReference>
<dbReference type="InterPro" id="IPR003108">
    <property type="entry name" value="GAR_dom"/>
</dbReference>
<dbReference type="SUPFAM" id="SSF47473">
    <property type="entry name" value="EF-hand"/>
    <property type="match status" value="1"/>
</dbReference>
<reference evidence="9" key="1">
    <citation type="submission" date="2016-04" db="UniProtKB">
        <authorList>
            <consortium name="WormBaseParasite"/>
        </authorList>
    </citation>
    <scope>IDENTIFICATION</scope>
</reference>
<dbReference type="GO" id="GO:0005198">
    <property type="term" value="F:structural molecule activity"/>
    <property type="evidence" value="ECO:0007669"/>
    <property type="project" value="TreeGrafter"/>
</dbReference>
<feature type="compositionally biased region" description="Low complexity" evidence="5">
    <location>
        <begin position="3632"/>
        <end position="3660"/>
    </location>
</feature>
<organism evidence="9">
    <name type="scientific">Thelazia callipaeda</name>
    <name type="common">Oriental eyeworm</name>
    <name type="synonym">Parasitic nematode</name>
    <dbReference type="NCBI Taxonomy" id="103827"/>
    <lineage>
        <taxon>Eukaryota</taxon>
        <taxon>Metazoa</taxon>
        <taxon>Ecdysozoa</taxon>
        <taxon>Nematoda</taxon>
        <taxon>Chromadorea</taxon>
        <taxon>Rhabditida</taxon>
        <taxon>Spirurina</taxon>
        <taxon>Spiruromorpha</taxon>
        <taxon>Thelazioidea</taxon>
        <taxon>Thelaziidae</taxon>
        <taxon>Thelazia</taxon>
    </lineage>
</organism>
<dbReference type="Gene3D" id="3.30.920.20">
    <property type="entry name" value="Gas2-like domain"/>
    <property type="match status" value="1"/>
</dbReference>
<feature type="domain" description="GAR" evidence="6">
    <location>
        <begin position="3448"/>
        <end position="3520"/>
    </location>
</feature>
<dbReference type="PANTHER" id="PTHR23169">
    <property type="entry name" value="ENVOPLAKIN"/>
    <property type="match status" value="1"/>
</dbReference>
<dbReference type="InterPro" id="IPR002017">
    <property type="entry name" value="Spectrin_repeat"/>
</dbReference>
<dbReference type="InterPro" id="IPR043197">
    <property type="entry name" value="Plakin"/>
</dbReference>
<dbReference type="SMART" id="SM00243">
    <property type="entry name" value="GAS2"/>
    <property type="match status" value="1"/>
</dbReference>
<dbReference type="GO" id="GO:0005737">
    <property type="term" value="C:cytoplasm"/>
    <property type="evidence" value="ECO:0007669"/>
    <property type="project" value="TreeGrafter"/>
</dbReference>
<comment type="subcellular location">
    <subcellularLocation>
        <location evidence="1">Cytoplasm</location>
        <location evidence="1">Cytoskeleton</location>
    </subcellularLocation>
</comment>
<feature type="coiled-coil region" evidence="4">
    <location>
        <begin position="1207"/>
        <end position="1241"/>
    </location>
</feature>
<dbReference type="GO" id="GO:0008017">
    <property type="term" value="F:microtubule binding"/>
    <property type="evidence" value="ECO:0007669"/>
    <property type="project" value="InterPro"/>
</dbReference>
<evidence type="ECO:0000313" key="8">
    <source>
        <dbReference type="Proteomes" id="UP000276776"/>
    </source>
</evidence>
<evidence type="ECO:0000259" key="6">
    <source>
        <dbReference type="PROSITE" id="PS51460"/>
    </source>
</evidence>
<sequence>MKSSNGDGEDLRNDCIERQIKISEILDNFDSINATISENFWLVSSFDAANSSCNRIQEIRAELLSYAFKVQESIEEADRLCAEGAEVLTPEQFHTLKEHRNKLEANYNQLLQHTETILLRLNELTRLLLEFTNETSLLHSLFNEKTREVGIIRAESGDPRSLQLSRQKAKLVFDELVSAKGRVKNISVITSRIQSEIDNYVVEMRLQYPNAQLPSIDAHELTSTTFSLQTDYDVLLRNCHELSSYLNQLKSVSLSYIKLMEGLTESVTSLEQQITEVEGISRSMDTMAGSDLMSQLLSELEMLQQLSFEQTGKIETVMRSASEFSSAVVGTDAHQRVTHENQRQIDELTRRQVRAQKRIEENIDSWRSKLMKTEGIRSGMANIMNWLDEENKRQSIPCALPLHVEKLIEMKHQSELRQREILSHQKVLNELHVEAQKMVAANPDSVAGRQILNDCKNAEEKFTTLLAVTKACGDNIIELITAVTDFDTLEKSVNEKLSSLNEKLSSISLSDVDALKDVYNEVTKLMKNDCVKLECKCNWILSVPDVVGGDLCKESVSESQSTLRKLISRVEDLISCGQNVEELQSTYNELSSKLSTILEEIEADAKILEKNSLNPVDLSNQRVACQRLQVKHQDCRVQLETLNDVVSKLVESETLGRAKMTGSVQQSEQANEVLRGITCVQQKYASLGSFLRSKEEKINLDSEKLSEWDLQRDSLARWIKNETKRLATDRRIALDDKVIEANITKVKDLEKLLTQKKQVEMEEIRNKAHLLMAEPSILGVSEIVSSQNMLEMDWERLVQICSKINEESGCAKQLLEGTTMMDKWLMQKERMISAIGTVNIDPKVINNQILQIELLQSELDDQSEARNKVNSLAHDLVAGSVSPESNQQIIKEIDALNHRWILFHDELDKKKVLLSKIKDFGSKFSNKQRDIKMQLISIAEAMEQIGLSPLASKNDVNEHLKALNALSERSCEIDVQLEEVKMLTAEICEITQDHSLQTNIHEQLDAILQTAGEVHKKIESMKGTAASVRDEEGKTVEEAEKAIKWMKEMHEHLSDIGSLSAISSELDNQRRMVEEIYGKVLDKEGDITLMRAKLMDQMKKTPNKKLKALLDDFSAAWNPLLQEIKIRHMNAERASDVVHQFEALSKSITIEINENQLELNQILGNMKNNDVCAITAIEEKVRRQEVEVATLKVLLHKLEVVTAGPSLKKLGREVENVTADVKRLLKNIRNLSQKMQISKDARRQFSRSKGEARQLIDATKETAESFKEAIATGIPSITKEVLLKTVSDLECSWQKIERELHVAFKDVEAVVTREEALVLHEDVRKIDMEYADVIASIQNLLDDMAKKDGILDNIIQKIGLLGTNIRKSDEDLLVPIARNVADLEEQNKSCDESLKIIAENEKVLDELTAEWMQLSDSHAMQATSENLIMQQISELKELISKQRADVTRCKRMISNMLLSVQEFICKAEALQDELEALTRNNNLQEPLPVEIDDLRLQLEKLGAFHEKLRIASQNYTMIVESGDKLMKSADERVSTKTLEDEKQKLIDTWNTLNKLLADREHQICTSLQKLGSYTDTHNALVAWLQDTEESLQNQRPPSTEYKVVKEQARANDILIKHIEEKQQNVDGFKLLIDKVVELIADVVKRETLLEQTKNITQRYGTLLESARDRRNHLHDALVLTQNWVQLSEPFKMWLETTERALQELGHIPTDEEKFQQQVNLHQDLQTNIESKREDVERMTQLCPLLASLTSDDEAVELNTTFKNYIVRYEILSSQVAECGILLQQIGEELASFLKSATALNDWLDKIENDMGKLDILSIYPEEINEQTALLADLTMEITKQERLVSTVVEDGHELCRQTTGEEAIALQSRIENLRTRYLNLTAIADSKIATLSEALLLSEKFHDSFDIVHQWMDAVEQDLQTIDQTPIEAQVTVIAQMEDDLMKWRPDIEKINDTSKQLQNLIGVKADELEIQTDDLTRRFNHLAEQITRKSDRLTSVEKQSRQVLDELDYLNEWFTDARDRLMQAAAPEVDPDYVKKQLRNQKQMNEDVAVMKARLRDAAADAQKVARALGGDANGQDLLLVNKIETGRALSADVSLMGEERLAELEQALALCLEIDQSFGELDFWLESIENEIDNCPPVITGHQRDQLMQQQFHNTELQHSIISHKPLMDRFHKNVSSLSELCGREDEMQLQKVAEDLDERFAAARDAVRQRAEALETAIGQSSQLTDRLDVILANLDGTAIQIRNAEAVPADLERIKSQIGENRLLMEQLKHKESVLKSVKESAKEILARAKQNDSAALEISLKIKELDALWNEIMESVMMRGNILKDTLVKAEQFWLELQSCQKAIEELHLRIDKIQPVLGEPKAIEEQRNNLMFLLLIALLFYAIEGEVREVKPEMIDKLRRAGHELCNMIADEEKTHVEQQITAAEGGWITVTNMCARKNADLIEAMEKAMDFHGLLTELTNWIAETEARVSQFDPLSSASSTNIKNEVRIELASLGDLRSLLDEKALEKEQLNQLCASLCVGSTVQQSASIKAPINDLNVRWNKLYATLNERQQKMEKILLEKGQFSQAYDQLMTWMEKTQKILNKINPHSTTINEVQVEVCKHRVIQNDVLAHEASVDTLNSAAKRIIAADPSTENSARPMIDKLNSNWHILVDKLEDVWVQLNDARKAAESLGSEVDRWAMWLQDKDADLSHAKPTGGLPETAQTQLDDFLVLKAEIEQNRVALESHLEAATKYLADNISDRNSWITQRAAQLNKKWVQVQNKVSDREQKLRIALSEAQQLHSAMASMNEWLNSAENYLGCLEHVSRIPENVEKQIDKHSVFQTEVLHYRELMSELNSKGTKLQYYCEKKDAIPIKNLLVSAKHRFDKVASRCMDRRKQLDLALQEAQLYFGSHSELIDWIDNGNAKWNGSEYKQATSGSQLRLDLEQHREYQNELNERQTMYEATFKRGKSIAEHAPRDEQKGINLMNEILKEKWTQLVNTTLYRHRSIEDALLACGQFDEALLSLREWLEKSLPDLQNLESTSVFGDLETVNKLYDDHKELKKQIDAHQETMKSIKERAQQILDKEMDGSLDSLRKKVEQLNADWLLLEKLAAEREERLKVSFDIAKNFDDSIHEFLDWLPKIEARLRTKSQTVEGEVEILEQMDEIAQLHKEMDDMRPTLESIKKAGQEIELKCHPLAEQPMKYWLKVLQNRWEEVTNAVDSKRDDFEKQLNEHRAKEKMIADLLSYIAEKSTELKDLNKTSLPEDLEILHSLISEHEQFETNLREKQRLVDEATKSRRKFPLEEQMKKSSGKALLKHEHRIRHPKSDQLSDKWKKLWIDSMDYSRRLREMKDYLEEVKRLESFSFEKWRGRYLEWTDSGKSRISDLFRRIDKSGTGRVPRSLFIDGIITSKFPTTRLEMEKVADEFDKGDGMIDSKEFMAKLRSEFSKKLPMKQKTDNEKITEEVIRQTERCSCTNRYQIQQVGEGHYRFGETQIKRMVRILRSTVMVRVGGGWVALEEFLHKHDPCRAKGRTNLDLQRNFYDDVRPKNAYDTMETFTKSSRSTPSRDSPLRGFQEPLLQSRFQATPGPITKIREKTERSMPMHVAGRFTPNSRSTALEISKPSRRLSDMNGQDSKARRPSASGSVSRSGSHGDMLDLSRPVSRSSDVSLDDRPTRIPSLRGRKGSNYRAARSSPQPRT</sequence>
<dbReference type="SMART" id="SM00150">
    <property type="entry name" value="SPEC"/>
    <property type="match status" value="19"/>
</dbReference>
<feature type="coiled-coil region" evidence="4">
    <location>
        <begin position="580"/>
        <end position="611"/>
    </location>
</feature>
<dbReference type="OMA" id="QGHSNKN"/>
<dbReference type="SUPFAM" id="SSF46966">
    <property type="entry name" value="Spectrin repeat"/>
    <property type="match status" value="16"/>
</dbReference>
<dbReference type="InterPro" id="IPR011992">
    <property type="entry name" value="EF-hand-dom_pair"/>
</dbReference>
<dbReference type="GO" id="GO:0005886">
    <property type="term" value="C:plasma membrane"/>
    <property type="evidence" value="ECO:0007669"/>
    <property type="project" value="UniProtKB-SubCell"/>
</dbReference>
<dbReference type="Pfam" id="PF02187">
    <property type="entry name" value="GAS2"/>
    <property type="match status" value="1"/>
</dbReference>
<dbReference type="Pfam" id="PF00435">
    <property type="entry name" value="Spectrin"/>
    <property type="match status" value="7"/>
</dbReference>
<dbReference type="GO" id="GO:0045104">
    <property type="term" value="P:intermediate filament cytoskeleton organization"/>
    <property type="evidence" value="ECO:0007669"/>
    <property type="project" value="InterPro"/>
</dbReference>
<dbReference type="InterPro" id="IPR018159">
    <property type="entry name" value="Spectrin/alpha-actinin"/>
</dbReference>
<feature type="coiled-coil region" evidence="4">
    <location>
        <begin position="3041"/>
        <end position="3075"/>
    </location>
</feature>
<accession>A0A158RBL3</accession>
<dbReference type="CDD" id="cd00176">
    <property type="entry name" value="SPEC"/>
    <property type="match status" value="8"/>
</dbReference>
<evidence type="ECO:0000313" key="7">
    <source>
        <dbReference type="EMBL" id="VDN02146.1"/>
    </source>
</evidence>
<dbReference type="EMBL" id="UYYF01004313">
    <property type="protein sequence ID" value="VDN02146.1"/>
    <property type="molecule type" value="Genomic_DNA"/>
</dbReference>
<feature type="compositionally biased region" description="Polar residues" evidence="5">
    <location>
        <begin position="3547"/>
        <end position="3559"/>
    </location>
</feature>
<dbReference type="Gene3D" id="1.10.238.10">
    <property type="entry name" value="EF-hand"/>
    <property type="match status" value="1"/>
</dbReference>
<reference evidence="7 8" key="2">
    <citation type="submission" date="2018-11" db="EMBL/GenBank/DDBJ databases">
        <authorList>
            <consortium name="Pathogen Informatics"/>
        </authorList>
    </citation>
    <scope>NUCLEOTIDE SEQUENCE [LARGE SCALE GENOMIC DNA]</scope>
</reference>
<protein>
    <submittedName>
        <fullName evidence="9">GAR domain-containing protein</fullName>
    </submittedName>
</protein>
<keyword evidence="2" id="KW-0963">Cytoplasm</keyword>
<dbReference type="PROSITE" id="PS51460">
    <property type="entry name" value="GAR"/>
    <property type="match status" value="1"/>
</dbReference>
<proteinExistence type="predicted"/>
<feature type="region of interest" description="Disordered" evidence="5">
    <location>
        <begin position="3545"/>
        <end position="3691"/>
    </location>
</feature>
<dbReference type="OrthoDB" id="2250192at2759"/>
<dbReference type="STRING" id="103827.A0A158RBL3"/>
<keyword evidence="8" id="KW-1185">Reference proteome</keyword>
<dbReference type="WBParaSite" id="TCLT_0000496601-mRNA-1">
    <property type="protein sequence ID" value="TCLT_0000496601-mRNA-1"/>
    <property type="gene ID" value="TCLT_0000496601"/>
</dbReference>
<dbReference type="SUPFAM" id="SSF143575">
    <property type="entry name" value="GAS2 domain-like"/>
    <property type="match status" value="1"/>
</dbReference>
<dbReference type="GO" id="GO:0005882">
    <property type="term" value="C:intermediate filament"/>
    <property type="evidence" value="ECO:0007669"/>
    <property type="project" value="TreeGrafter"/>
</dbReference>